<keyword evidence="3" id="KW-1185">Reference proteome</keyword>
<dbReference type="Proteomes" id="UP001597318">
    <property type="component" value="Unassembled WGS sequence"/>
</dbReference>
<evidence type="ECO:0000256" key="1">
    <source>
        <dbReference type="SAM" id="Phobius"/>
    </source>
</evidence>
<gene>
    <name evidence="2" type="ORF">ACFSKK_11925</name>
</gene>
<name>A0ABW5BZG1_9BACI</name>
<organism evidence="2 3">
    <name type="scientific">Metabacillus endolithicus</name>
    <dbReference type="NCBI Taxonomy" id="1535204"/>
    <lineage>
        <taxon>Bacteria</taxon>
        <taxon>Bacillati</taxon>
        <taxon>Bacillota</taxon>
        <taxon>Bacilli</taxon>
        <taxon>Bacillales</taxon>
        <taxon>Bacillaceae</taxon>
        <taxon>Metabacillus</taxon>
    </lineage>
</organism>
<accession>A0ABW5BZG1</accession>
<sequence>MSQHYYNLCCRYTGKVVRINDRNGRVHVGRIHRVTPNRVFIQPMVRGGRGGFGYGYYGGGFGWGPAYGIGIGFITGIALAGLLWW</sequence>
<protein>
    <recommendedName>
        <fullName evidence="4">Spore coat protein</fullName>
    </recommendedName>
</protein>
<comment type="caution">
    <text evidence="2">The sequence shown here is derived from an EMBL/GenBank/DDBJ whole genome shotgun (WGS) entry which is preliminary data.</text>
</comment>
<keyword evidence="1" id="KW-0472">Membrane</keyword>
<keyword evidence="1" id="KW-1133">Transmembrane helix</keyword>
<evidence type="ECO:0000313" key="3">
    <source>
        <dbReference type="Proteomes" id="UP001597318"/>
    </source>
</evidence>
<dbReference type="EMBL" id="JBHUIK010000002">
    <property type="protein sequence ID" value="MFD2214390.1"/>
    <property type="molecule type" value="Genomic_DNA"/>
</dbReference>
<dbReference type="RefSeq" id="WP_247343794.1">
    <property type="nucleotide sequence ID" value="NZ_CP095550.1"/>
</dbReference>
<evidence type="ECO:0000313" key="2">
    <source>
        <dbReference type="EMBL" id="MFD2214390.1"/>
    </source>
</evidence>
<reference evidence="3" key="1">
    <citation type="journal article" date="2019" name="Int. J. Syst. Evol. Microbiol.">
        <title>The Global Catalogue of Microorganisms (GCM) 10K type strain sequencing project: providing services to taxonomists for standard genome sequencing and annotation.</title>
        <authorList>
            <consortium name="The Broad Institute Genomics Platform"/>
            <consortium name="The Broad Institute Genome Sequencing Center for Infectious Disease"/>
            <person name="Wu L."/>
            <person name="Ma J."/>
        </authorList>
    </citation>
    <scope>NUCLEOTIDE SEQUENCE [LARGE SCALE GENOMIC DNA]</scope>
    <source>
        <strain evidence="3">CGMCC 1.15474</strain>
    </source>
</reference>
<keyword evidence="1" id="KW-0812">Transmembrane</keyword>
<evidence type="ECO:0008006" key="4">
    <source>
        <dbReference type="Google" id="ProtNLM"/>
    </source>
</evidence>
<proteinExistence type="predicted"/>
<feature type="transmembrane region" description="Helical" evidence="1">
    <location>
        <begin position="66"/>
        <end position="84"/>
    </location>
</feature>